<name>A0A3M8W509_9ACTN</name>
<reference evidence="1 2" key="1">
    <citation type="submission" date="2018-11" db="EMBL/GenBank/DDBJ databases">
        <title>The Potential of Streptomyces as Biocontrol Agents against the Tomato grey mould, Botrytis cinerea (Gray mold) Frontiers in Microbiology.</title>
        <authorList>
            <person name="Li D."/>
        </authorList>
    </citation>
    <scope>NUCLEOTIDE SEQUENCE [LARGE SCALE GENOMIC DNA]</scope>
    <source>
        <strain evidence="1 2">NEAU-LD23</strain>
    </source>
</reference>
<protein>
    <submittedName>
        <fullName evidence="1">Uncharacterized protein</fullName>
    </submittedName>
</protein>
<keyword evidence="2" id="KW-1185">Reference proteome</keyword>
<evidence type="ECO:0000313" key="1">
    <source>
        <dbReference type="EMBL" id="RNG23555.1"/>
    </source>
</evidence>
<proteinExistence type="predicted"/>
<sequence>MEAQTDWYRTYQQLAESGPAASISVRPRRAGAAPGGWVCCITRSGGKRSRWRHTSGTASAIADRLFCHVYGRT</sequence>
<dbReference type="AlphaFoldDB" id="A0A3M8W509"/>
<dbReference type="EMBL" id="RIBZ01000239">
    <property type="protein sequence ID" value="RNG23555.1"/>
    <property type="molecule type" value="Genomic_DNA"/>
</dbReference>
<evidence type="ECO:0000313" key="2">
    <source>
        <dbReference type="Proteomes" id="UP000275401"/>
    </source>
</evidence>
<organism evidence="1 2">
    <name type="scientific">Streptomyces botrytidirepellens</name>
    <dbReference type="NCBI Taxonomy" id="2486417"/>
    <lineage>
        <taxon>Bacteria</taxon>
        <taxon>Bacillati</taxon>
        <taxon>Actinomycetota</taxon>
        <taxon>Actinomycetes</taxon>
        <taxon>Kitasatosporales</taxon>
        <taxon>Streptomycetaceae</taxon>
        <taxon>Streptomyces</taxon>
    </lineage>
</organism>
<comment type="caution">
    <text evidence="1">The sequence shown here is derived from an EMBL/GenBank/DDBJ whole genome shotgun (WGS) entry which is preliminary data.</text>
</comment>
<gene>
    <name evidence="1" type="ORF">EEJ42_18515</name>
</gene>
<dbReference type="Proteomes" id="UP000275401">
    <property type="component" value="Unassembled WGS sequence"/>
</dbReference>
<accession>A0A3M8W509</accession>